<dbReference type="AlphaFoldDB" id="A0A1I7NW70"/>
<evidence type="ECO:0000256" key="1">
    <source>
        <dbReference type="SAM" id="Phobius"/>
    </source>
</evidence>
<keyword evidence="3" id="KW-1185">Reference proteome</keyword>
<accession>A0A1I7NW70</accession>
<gene>
    <name evidence="2" type="ORF">SAMN04488557_3947</name>
</gene>
<evidence type="ECO:0000313" key="3">
    <source>
        <dbReference type="Proteomes" id="UP000199423"/>
    </source>
</evidence>
<reference evidence="3" key="1">
    <citation type="submission" date="2016-10" db="EMBL/GenBank/DDBJ databases">
        <authorList>
            <person name="Varghese N."/>
            <person name="Submissions S."/>
        </authorList>
    </citation>
    <scope>NUCLEOTIDE SEQUENCE [LARGE SCALE GENOMIC DNA]</scope>
    <source>
        <strain evidence="3">DSM 1565</strain>
    </source>
</reference>
<dbReference type="OrthoDB" id="9849274at2"/>
<proteinExistence type="predicted"/>
<feature type="transmembrane region" description="Helical" evidence="1">
    <location>
        <begin position="20"/>
        <end position="38"/>
    </location>
</feature>
<protein>
    <submittedName>
        <fullName evidence="2">Uncharacterized protein</fullName>
    </submittedName>
</protein>
<keyword evidence="1" id="KW-0812">Transmembrane</keyword>
<evidence type="ECO:0000313" key="2">
    <source>
        <dbReference type="EMBL" id="SFV38930.1"/>
    </source>
</evidence>
<keyword evidence="1" id="KW-1133">Transmembrane helix</keyword>
<dbReference type="RefSeq" id="WP_092869438.1">
    <property type="nucleotide sequence ID" value="NZ_FPCH01000004.1"/>
</dbReference>
<sequence length="120" mass="13212">MPVPSANLLYRKSTSSPATIASLLGIGILVAALVSLFLPSHEDRMVTTAKNQVLNQLAYPSGAVFAQVRVAEERVRSWTSHVVQGCVKERNPTSEFPMWRGFSVEGDEVSFRSLYCPFLP</sequence>
<organism evidence="2 3">
    <name type="scientific">Hyphomicrobium facile</name>
    <dbReference type="NCBI Taxonomy" id="51670"/>
    <lineage>
        <taxon>Bacteria</taxon>
        <taxon>Pseudomonadati</taxon>
        <taxon>Pseudomonadota</taxon>
        <taxon>Alphaproteobacteria</taxon>
        <taxon>Hyphomicrobiales</taxon>
        <taxon>Hyphomicrobiaceae</taxon>
        <taxon>Hyphomicrobium</taxon>
    </lineage>
</organism>
<keyword evidence="1" id="KW-0472">Membrane</keyword>
<name>A0A1I7NW70_9HYPH</name>
<dbReference type="Proteomes" id="UP000199423">
    <property type="component" value="Unassembled WGS sequence"/>
</dbReference>
<dbReference type="EMBL" id="FPCH01000004">
    <property type="protein sequence ID" value="SFV38930.1"/>
    <property type="molecule type" value="Genomic_DNA"/>
</dbReference>